<accession>A0A7D7LQI7</accession>
<dbReference type="AlphaFoldDB" id="A0A7D7LQI7"/>
<sequence>MADLEGKVALVTGAARGQGRAHSITLAKAGAKVVAVDLCENIDRVYYDLATSADLEQTAKEIEAIGGTVMARKADTRSQEQLDEVVREALDEFGRLDIVVANAGIGTTLAKTWELSDDDWFNALDVNLTGVWRTIKATAPAMIDGGRGGAYILTSSLAGLKGYQHLAHYSASKHGVNGLMKVLANELGPHNIRVNSICPGLVNTDMMMNQPTYDVWRPDLEKPTKDDTMELFETFQVLPISYLEPEDVSEAVVWLASDSSRVITGVALTVDGGQIGRG</sequence>
<dbReference type="Gene3D" id="3.40.50.720">
    <property type="entry name" value="NAD(P)-binding Rossmann-like Domain"/>
    <property type="match status" value="1"/>
</dbReference>
<dbReference type="Pfam" id="PF00106">
    <property type="entry name" value="adh_short"/>
    <property type="match status" value="1"/>
</dbReference>
<dbReference type="PROSITE" id="PS00061">
    <property type="entry name" value="ADH_SHORT"/>
    <property type="match status" value="1"/>
</dbReference>
<dbReference type="KEGG" id="gji:H1R19_18225"/>
<dbReference type="PRINTS" id="PR00081">
    <property type="entry name" value="GDHRDH"/>
</dbReference>
<evidence type="ECO:0000256" key="1">
    <source>
        <dbReference type="ARBA" id="ARBA00006484"/>
    </source>
</evidence>
<dbReference type="PANTHER" id="PTHR24321">
    <property type="entry name" value="DEHYDROGENASES, SHORT CHAIN"/>
    <property type="match status" value="1"/>
</dbReference>
<dbReference type="EMBL" id="CP059491">
    <property type="protein sequence ID" value="QMT00800.1"/>
    <property type="molecule type" value="Genomic_DNA"/>
</dbReference>
<evidence type="ECO:0000256" key="4">
    <source>
        <dbReference type="RuleBase" id="RU000363"/>
    </source>
</evidence>
<reference evidence="6" key="1">
    <citation type="submission" date="2020-07" db="EMBL/GenBank/DDBJ databases">
        <title>novel species isolated from the respiratory tract of Marmot.</title>
        <authorList>
            <person name="Zhang G."/>
        </authorList>
    </citation>
    <scope>NUCLEOTIDE SEQUENCE [LARGE SCALE GENOMIC DNA]</scope>
    <source>
        <strain evidence="6">686</strain>
    </source>
</reference>
<keyword evidence="2" id="KW-0560">Oxidoreductase</keyword>
<dbReference type="InterPro" id="IPR020904">
    <property type="entry name" value="Sc_DH/Rdtase_CS"/>
</dbReference>
<dbReference type="GO" id="GO:0016491">
    <property type="term" value="F:oxidoreductase activity"/>
    <property type="evidence" value="ECO:0007669"/>
    <property type="project" value="UniProtKB-KW"/>
</dbReference>
<evidence type="ECO:0000256" key="2">
    <source>
        <dbReference type="ARBA" id="ARBA00023002"/>
    </source>
</evidence>
<gene>
    <name evidence="5" type="ORF">H1R19_18225</name>
</gene>
<dbReference type="InterPro" id="IPR002347">
    <property type="entry name" value="SDR_fam"/>
</dbReference>
<evidence type="ECO:0000256" key="3">
    <source>
        <dbReference type="ARBA" id="ARBA00023027"/>
    </source>
</evidence>
<evidence type="ECO:0000313" key="5">
    <source>
        <dbReference type="EMBL" id="QMT00800.1"/>
    </source>
</evidence>
<name>A0A7D7LQI7_9ACTN</name>
<dbReference type="InterPro" id="IPR036291">
    <property type="entry name" value="NAD(P)-bd_dom_sf"/>
</dbReference>
<dbReference type="SUPFAM" id="SSF51735">
    <property type="entry name" value="NAD(P)-binding Rossmann-fold domains"/>
    <property type="match status" value="1"/>
</dbReference>
<dbReference type="NCBIfam" id="TIGR03971">
    <property type="entry name" value="SDR_subfam_1"/>
    <property type="match status" value="1"/>
</dbReference>
<dbReference type="RefSeq" id="WP_219849741.1">
    <property type="nucleotide sequence ID" value="NZ_CP059491.1"/>
</dbReference>
<dbReference type="FunFam" id="3.40.50.720:FF:000084">
    <property type="entry name" value="Short-chain dehydrogenase reductase"/>
    <property type="match status" value="1"/>
</dbReference>
<dbReference type="NCBIfam" id="NF009467">
    <property type="entry name" value="PRK12826.1-3"/>
    <property type="match status" value="1"/>
</dbReference>
<organism evidence="5 6">
    <name type="scientific">Gordonia jinghuaiqii</name>
    <dbReference type="NCBI Taxonomy" id="2758710"/>
    <lineage>
        <taxon>Bacteria</taxon>
        <taxon>Bacillati</taxon>
        <taxon>Actinomycetota</taxon>
        <taxon>Actinomycetes</taxon>
        <taxon>Mycobacteriales</taxon>
        <taxon>Gordoniaceae</taxon>
        <taxon>Gordonia</taxon>
    </lineage>
</organism>
<proteinExistence type="inferred from homology"/>
<dbReference type="Proteomes" id="UP000515663">
    <property type="component" value="Chromosome"/>
</dbReference>
<dbReference type="PANTHER" id="PTHR24321:SF8">
    <property type="entry name" value="ESTRADIOL 17-BETA-DEHYDROGENASE 8-RELATED"/>
    <property type="match status" value="1"/>
</dbReference>
<keyword evidence="3" id="KW-0520">NAD</keyword>
<protein>
    <submittedName>
        <fullName evidence="5">Mycofactocin-coupled SDR family oxidoreductase</fullName>
    </submittedName>
</protein>
<dbReference type="PRINTS" id="PR00080">
    <property type="entry name" value="SDRFAMILY"/>
</dbReference>
<dbReference type="CDD" id="cd05233">
    <property type="entry name" value="SDR_c"/>
    <property type="match status" value="1"/>
</dbReference>
<dbReference type="InterPro" id="IPR023985">
    <property type="entry name" value="SDR_subfam_1"/>
</dbReference>
<evidence type="ECO:0000313" key="6">
    <source>
        <dbReference type="Proteomes" id="UP000515663"/>
    </source>
</evidence>
<comment type="similarity">
    <text evidence="1 4">Belongs to the short-chain dehydrogenases/reductases (SDR) family.</text>
</comment>
<keyword evidence="6" id="KW-1185">Reference proteome</keyword>